<organism evidence="2 3">
    <name type="scientific">Variovorax robiniae</name>
    <dbReference type="NCBI Taxonomy" id="1836199"/>
    <lineage>
        <taxon>Bacteria</taxon>
        <taxon>Pseudomonadati</taxon>
        <taxon>Pseudomonadota</taxon>
        <taxon>Betaproteobacteria</taxon>
        <taxon>Burkholderiales</taxon>
        <taxon>Comamonadaceae</taxon>
        <taxon>Variovorax</taxon>
    </lineage>
</organism>
<dbReference type="EMBL" id="JBBKZS010000008">
    <property type="protein sequence ID" value="MEJ8856970.1"/>
    <property type="molecule type" value="Genomic_DNA"/>
</dbReference>
<sequence>MRVNTVLMPIKEKRFNPLTQREELVETGNFQHYAAGKPIGAPIRMPQLAEVPQNKAVPSSALRPQEGYARASFFSPDSRPLAAHYAQQGETAEQAANRLAESASRVEVRGNRATVSTDVYGRPYPAGNGSY</sequence>
<comment type="caution">
    <text evidence="2">The sequence shown here is derived from an EMBL/GenBank/DDBJ whole genome shotgun (WGS) entry which is preliminary data.</text>
</comment>
<accession>A0ABU8XD13</accession>
<dbReference type="RefSeq" id="WP_340337039.1">
    <property type="nucleotide sequence ID" value="NZ_JBBKZS010000008.1"/>
</dbReference>
<gene>
    <name evidence="2" type="ORF">WKW79_20510</name>
</gene>
<proteinExistence type="predicted"/>
<protein>
    <submittedName>
        <fullName evidence="2">Uncharacterized protein</fullName>
    </submittedName>
</protein>
<reference evidence="2 3" key="1">
    <citation type="submission" date="2024-03" db="EMBL/GenBank/DDBJ databases">
        <title>Novel species of the genus Variovorax.</title>
        <authorList>
            <person name="Liu Q."/>
            <person name="Xin Y.-H."/>
        </authorList>
    </citation>
    <scope>NUCLEOTIDE SEQUENCE [LARGE SCALE GENOMIC DNA]</scope>
    <source>
        <strain evidence="2 3">KACC 18901</strain>
    </source>
</reference>
<evidence type="ECO:0000256" key="1">
    <source>
        <dbReference type="SAM" id="MobiDB-lite"/>
    </source>
</evidence>
<keyword evidence="3" id="KW-1185">Reference proteome</keyword>
<dbReference type="Proteomes" id="UP001367030">
    <property type="component" value="Unassembled WGS sequence"/>
</dbReference>
<evidence type="ECO:0000313" key="3">
    <source>
        <dbReference type="Proteomes" id="UP001367030"/>
    </source>
</evidence>
<evidence type="ECO:0000313" key="2">
    <source>
        <dbReference type="EMBL" id="MEJ8856970.1"/>
    </source>
</evidence>
<feature type="region of interest" description="Disordered" evidence="1">
    <location>
        <begin position="84"/>
        <end position="108"/>
    </location>
</feature>
<name>A0ABU8XD13_9BURK</name>